<feature type="transmembrane region" description="Helical" evidence="1">
    <location>
        <begin position="285"/>
        <end position="303"/>
    </location>
</feature>
<gene>
    <name evidence="3" type="ORF">H3H51_05405</name>
</gene>
<keyword evidence="1" id="KW-0812">Transmembrane</keyword>
<protein>
    <submittedName>
        <fullName evidence="3">DMT family transporter</fullName>
    </submittedName>
</protein>
<feature type="transmembrane region" description="Helical" evidence="1">
    <location>
        <begin position="65"/>
        <end position="86"/>
    </location>
</feature>
<dbReference type="SUPFAM" id="SSF103481">
    <property type="entry name" value="Multidrug resistance efflux transporter EmrE"/>
    <property type="match status" value="2"/>
</dbReference>
<name>A0A7W4LJR6_9GAMM</name>
<feature type="transmembrane region" description="Helical" evidence="1">
    <location>
        <begin position="7"/>
        <end position="25"/>
    </location>
</feature>
<feature type="transmembrane region" description="Helical" evidence="1">
    <location>
        <begin position="122"/>
        <end position="142"/>
    </location>
</feature>
<dbReference type="InterPro" id="IPR037185">
    <property type="entry name" value="EmrE-like"/>
</dbReference>
<keyword evidence="1" id="KW-0472">Membrane</keyword>
<dbReference type="GO" id="GO:0016020">
    <property type="term" value="C:membrane"/>
    <property type="evidence" value="ECO:0007669"/>
    <property type="project" value="InterPro"/>
</dbReference>
<feature type="transmembrane region" description="Helical" evidence="1">
    <location>
        <begin position="229"/>
        <end position="248"/>
    </location>
</feature>
<keyword evidence="4" id="KW-1185">Reference proteome</keyword>
<feature type="transmembrane region" description="Helical" evidence="1">
    <location>
        <begin position="31"/>
        <end position="53"/>
    </location>
</feature>
<evidence type="ECO:0000256" key="1">
    <source>
        <dbReference type="SAM" id="Phobius"/>
    </source>
</evidence>
<comment type="caution">
    <text evidence="3">The sequence shown here is derived from an EMBL/GenBank/DDBJ whole genome shotgun (WGS) entry which is preliminary data.</text>
</comment>
<organism evidence="3 4">
    <name type="scientific">Aquipseudomonas ullengensis</name>
    <dbReference type="NCBI Taxonomy" id="2759166"/>
    <lineage>
        <taxon>Bacteria</taxon>
        <taxon>Pseudomonadati</taxon>
        <taxon>Pseudomonadota</taxon>
        <taxon>Gammaproteobacteria</taxon>
        <taxon>Pseudomonadales</taxon>
        <taxon>Pseudomonadaceae</taxon>
        <taxon>Aquipseudomonas</taxon>
    </lineage>
</organism>
<dbReference type="InterPro" id="IPR000620">
    <property type="entry name" value="EamA_dom"/>
</dbReference>
<evidence type="ECO:0000313" key="3">
    <source>
        <dbReference type="EMBL" id="MBB2494449.1"/>
    </source>
</evidence>
<feature type="transmembrane region" description="Helical" evidence="1">
    <location>
        <begin position="255"/>
        <end position="279"/>
    </location>
</feature>
<dbReference type="Proteomes" id="UP000542720">
    <property type="component" value="Unassembled WGS sequence"/>
</dbReference>
<dbReference type="AlphaFoldDB" id="A0A7W4LJR6"/>
<feature type="transmembrane region" description="Helical" evidence="1">
    <location>
        <begin position="92"/>
        <end position="110"/>
    </location>
</feature>
<accession>A0A7W4LJR6</accession>
<sequence length="320" mass="34701">MKQGVMYGGLAGAVWGMVFLGPALLSDFPPLLLSCGRFLLYGLVSLLMALPLARGLLRKLVWADVPVLLRLALSGNIIYFVLLAAAIQRVGIAPTSLIIGVLPLTITLLGRNEADAPPLRQLVWPLLAILAGILCINLEALFNVEARSLPLFDQLFGLGCALLALACWSWFATDNACSMKRQQRFNSNEWSLLIGLATGLLAGLIWLGALALDLDVVQPQVAAERWHSFWVINAVLAVVASWLGYVFWNASARRLPLTLSGQMVVFETFFALVYGFIYLQRLPNLLELLAIVLLLGGVCASVWRHSQAPQVAPGSAQALS</sequence>
<feature type="domain" description="EamA" evidence="2">
    <location>
        <begin position="4"/>
        <end position="137"/>
    </location>
</feature>
<evidence type="ECO:0000313" key="4">
    <source>
        <dbReference type="Proteomes" id="UP000542720"/>
    </source>
</evidence>
<keyword evidence="1" id="KW-1133">Transmembrane helix</keyword>
<reference evidence="3 4" key="1">
    <citation type="submission" date="2020-08" db="EMBL/GenBank/DDBJ databases">
        <authorList>
            <person name="Kim C.M."/>
        </authorList>
    </citation>
    <scope>NUCLEOTIDE SEQUENCE [LARGE SCALE GENOMIC DNA]</scope>
    <source>
        <strain evidence="3 4">UL070</strain>
    </source>
</reference>
<dbReference type="EMBL" id="JACJUD010000001">
    <property type="protein sequence ID" value="MBB2494449.1"/>
    <property type="molecule type" value="Genomic_DNA"/>
</dbReference>
<evidence type="ECO:0000259" key="2">
    <source>
        <dbReference type="Pfam" id="PF00892"/>
    </source>
</evidence>
<dbReference type="Pfam" id="PF00892">
    <property type="entry name" value="EamA"/>
    <property type="match status" value="1"/>
</dbReference>
<proteinExistence type="predicted"/>
<feature type="transmembrane region" description="Helical" evidence="1">
    <location>
        <begin position="192"/>
        <end position="209"/>
    </location>
</feature>
<feature type="transmembrane region" description="Helical" evidence="1">
    <location>
        <begin position="154"/>
        <end position="171"/>
    </location>
</feature>